<dbReference type="AlphaFoldDB" id="A0A9P9A8N4"/>
<protein>
    <submittedName>
        <fullName evidence="2">Uncharacterized protein</fullName>
    </submittedName>
</protein>
<reference evidence="2" key="1">
    <citation type="journal article" date="2021" name="Nat. Commun.">
        <title>Genetic determinants of endophytism in the Arabidopsis root mycobiome.</title>
        <authorList>
            <person name="Mesny F."/>
            <person name="Miyauchi S."/>
            <person name="Thiergart T."/>
            <person name="Pickel B."/>
            <person name="Atanasova L."/>
            <person name="Karlsson M."/>
            <person name="Huettel B."/>
            <person name="Barry K.W."/>
            <person name="Haridas S."/>
            <person name="Chen C."/>
            <person name="Bauer D."/>
            <person name="Andreopoulos W."/>
            <person name="Pangilinan J."/>
            <person name="LaButti K."/>
            <person name="Riley R."/>
            <person name="Lipzen A."/>
            <person name="Clum A."/>
            <person name="Drula E."/>
            <person name="Henrissat B."/>
            <person name="Kohler A."/>
            <person name="Grigoriev I.V."/>
            <person name="Martin F.M."/>
            <person name="Hacquard S."/>
        </authorList>
    </citation>
    <scope>NUCLEOTIDE SEQUENCE</scope>
    <source>
        <strain evidence="2">MPI-SDFR-AT-0117</strain>
    </source>
</reference>
<comment type="caution">
    <text evidence="2">The sequence shown here is derived from an EMBL/GenBank/DDBJ whole genome shotgun (WGS) entry which is preliminary data.</text>
</comment>
<keyword evidence="3" id="KW-1185">Reference proteome</keyword>
<evidence type="ECO:0000256" key="1">
    <source>
        <dbReference type="SAM" id="MobiDB-lite"/>
    </source>
</evidence>
<accession>A0A9P9A8N4</accession>
<proteinExistence type="predicted"/>
<evidence type="ECO:0000313" key="2">
    <source>
        <dbReference type="EMBL" id="KAH6687396.1"/>
    </source>
</evidence>
<sequence length="231" mass="25437">MGGEDVKSSLAKRVWMSPSVLVLIHWAGDRKMSGRKEEKEKKETRQDRTGQDPGSGRKEIVVASRPVSPESIPLRDPHLPPTYCDHGMGQGSEANRSPVTTHSFWRGQCLGTGDFSFAQAPCVSTQHRWRTPPGKSLPGKQAGLERDRGRGGPRGPRWDGVGGAVMGGGPGLWERIPGPSWSVDEPGCQVRPAGWWWCLCRTEQEDRDRGWRATTQVLRHQGQGGRRGGDD</sequence>
<gene>
    <name evidence="2" type="ORF">F5X68DRAFT_10430</name>
</gene>
<dbReference type="EMBL" id="JAGSXJ010000011">
    <property type="protein sequence ID" value="KAH6687396.1"/>
    <property type="molecule type" value="Genomic_DNA"/>
</dbReference>
<feature type="region of interest" description="Disordered" evidence="1">
    <location>
        <begin position="125"/>
        <end position="163"/>
    </location>
</feature>
<feature type="compositionally biased region" description="Basic and acidic residues" evidence="1">
    <location>
        <begin position="27"/>
        <end position="60"/>
    </location>
</feature>
<feature type="region of interest" description="Disordered" evidence="1">
    <location>
        <begin position="27"/>
        <end position="77"/>
    </location>
</feature>
<evidence type="ECO:0000313" key="3">
    <source>
        <dbReference type="Proteomes" id="UP000770015"/>
    </source>
</evidence>
<dbReference type="Proteomes" id="UP000770015">
    <property type="component" value="Unassembled WGS sequence"/>
</dbReference>
<organism evidence="2 3">
    <name type="scientific">Plectosphaerella plurivora</name>
    <dbReference type="NCBI Taxonomy" id="936078"/>
    <lineage>
        <taxon>Eukaryota</taxon>
        <taxon>Fungi</taxon>
        <taxon>Dikarya</taxon>
        <taxon>Ascomycota</taxon>
        <taxon>Pezizomycotina</taxon>
        <taxon>Sordariomycetes</taxon>
        <taxon>Hypocreomycetidae</taxon>
        <taxon>Glomerellales</taxon>
        <taxon>Plectosphaerellaceae</taxon>
        <taxon>Plectosphaerella</taxon>
    </lineage>
</organism>
<name>A0A9P9A8N4_9PEZI</name>